<organism evidence="3 4">
    <name type="scientific">Bacillus thuringiensis HD-771</name>
    <dbReference type="NCBI Taxonomy" id="1218175"/>
    <lineage>
        <taxon>Bacteria</taxon>
        <taxon>Bacillati</taxon>
        <taxon>Bacillota</taxon>
        <taxon>Bacilli</taxon>
        <taxon>Bacillales</taxon>
        <taxon>Bacillaceae</taxon>
        <taxon>Bacillus</taxon>
        <taxon>Bacillus cereus group</taxon>
    </lineage>
</organism>
<dbReference type="SUPFAM" id="SSF52172">
    <property type="entry name" value="CheY-like"/>
    <property type="match status" value="1"/>
</dbReference>
<sequence>MSTESKKQIAVLIIEDEEMQVQVVNDAIDDFNEDSNDYTITSTAVYSYTDSLNLLLTENFDAAIIDLNLDQTKTEESELDGNNLVDIIVNKMRIPIIVRTGNPTSFTSTQISPENSFLKIFTKDDSVDEILEQITKWYNLGLSNTLGTKGVLEYCLNKLFWEQISSNLSEWEKMDVTTPEQERALIRYTINVLNSYLEIDSESGKFEFFHPAEVYIKPPIKSELFFGDILEHQSGSQYIILTPSCEMAQSKYKKILLCKISKTNNVAGFVDAKDKYLSSQSNSKKSALEKWFRNGHSDSIGYHFLPPYSDFEGGFIDFQDIITIDPEVASFSEEYAKIATVTSQFAKDISSRFTLYYARQGQPNLNSDLIINSLIRVATEV</sequence>
<evidence type="ECO:0000259" key="2">
    <source>
        <dbReference type="PROSITE" id="PS50110"/>
    </source>
</evidence>
<reference evidence="3 4" key="1">
    <citation type="submission" date="2012-08" db="EMBL/GenBank/DDBJ databases">
        <authorList>
            <person name="Doggett N."/>
            <person name="Teshima H."/>
            <person name="Bruce D."/>
            <person name="Detter J.C."/>
            <person name="Johnson S.L."/>
            <person name="Han C."/>
        </authorList>
    </citation>
    <scope>NUCLEOTIDE SEQUENCE [LARGE SCALE GENOMIC DNA]</scope>
    <source>
        <strain evidence="3 4">HD-771</strain>
    </source>
</reference>
<dbReference type="GO" id="GO:0000160">
    <property type="term" value="P:phosphorelay signal transduction system"/>
    <property type="evidence" value="ECO:0007669"/>
    <property type="project" value="InterPro"/>
</dbReference>
<dbReference type="PROSITE" id="PS50110">
    <property type="entry name" value="RESPONSE_REGULATORY"/>
    <property type="match status" value="1"/>
</dbReference>
<keyword evidence="1" id="KW-0597">Phosphoprotein</keyword>
<evidence type="ECO:0000313" key="4">
    <source>
        <dbReference type="Proteomes" id="UP000005259"/>
    </source>
</evidence>
<dbReference type="AlphaFoldDB" id="A0A9W3NY74"/>
<gene>
    <name evidence="3" type="ORF">BTG_16340</name>
</gene>
<feature type="domain" description="Response regulatory" evidence="2">
    <location>
        <begin position="10"/>
        <end position="138"/>
    </location>
</feature>
<dbReference type="Proteomes" id="UP000005259">
    <property type="component" value="Chromosome"/>
</dbReference>
<dbReference type="KEGG" id="bti:BTG_16340"/>
<feature type="modified residue" description="4-aspartylphosphate" evidence="1">
    <location>
        <position position="66"/>
    </location>
</feature>
<name>A0A9W3NY74_BACTU</name>
<dbReference type="InterPro" id="IPR011006">
    <property type="entry name" value="CheY-like_superfamily"/>
</dbReference>
<evidence type="ECO:0000313" key="3">
    <source>
        <dbReference type="EMBL" id="AFQ16710.1"/>
    </source>
</evidence>
<protein>
    <recommendedName>
        <fullName evidence="2">Response regulatory domain-containing protein</fullName>
    </recommendedName>
</protein>
<proteinExistence type="predicted"/>
<dbReference type="RefSeq" id="WP_000102773.1">
    <property type="nucleotide sequence ID" value="NC_018500.1"/>
</dbReference>
<dbReference type="InterPro" id="IPR001789">
    <property type="entry name" value="Sig_transdc_resp-reg_receiver"/>
</dbReference>
<dbReference type="EMBL" id="CP003752">
    <property type="protein sequence ID" value="AFQ16710.1"/>
    <property type="molecule type" value="Genomic_DNA"/>
</dbReference>
<dbReference type="Gene3D" id="3.40.50.2300">
    <property type="match status" value="1"/>
</dbReference>
<accession>A0A9W3NY74</accession>
<evidence type="ECO:0000256" key="1">
    <source>
        <dbReference type="PROSITE-ProRule" id="PRU00169"/>
    </source>
</evidence>